<organism evidence="1 2">
    <name type="scientific">Rhizoctonia solani</name>
    <dbReference type="NCBI Taxonomy" id="456999"/>
    <lineage>
        <taxon>Eukaryota</taxon>
        <taxon>Fungi</taxon>
        <taxon>Dikarya</taxon>
        <taxon>Basidiomycota</taxon>
        <taxon>Agaricomycotina</taxon>
        <taxon>Agaricomycetes</taxon>
        <taxon>Cantharellales</taxon>
        <taxon>Ceratobasidiaceae</taxon>
        <taxon>Rhizoctonia</taxon>
    </lineage>
</organism>
<dbReference type="EMBL" id="CP059665">
    <property type="protein sequence ID" value="QRW22123.1"/>
    <property type="molecule type" value="Genomic_DNA"/>
</dbReference>
<evidence type="ECO:0000313" key="2">
    <source>
        <dbReference type="Proteomes" id="UP000650533"/>
    </source>
</evidence>
<proteinExistence type="predicted"/>
<dbReference type="AlphaFoldDB" id="A0A8H8SZ78"/>
<dbReference type="Proteomes" id="UP000650533">
    <property type="component" value="Chromosome 8"/>
</dbReference>
<evidence type="ECO:0000313" key="1">
    <source>
        <dbReference type="EMBL" id="QRW22123.1"/>
    </source>
</evidence>
<accession>A0A8H8SZ78</accession>
<reference evidence="1" key="1">
    <citation type="submission" date="2020-05" db="EMBL/GenBank/DDBJ databases">
        <title>Evolutionary and genomic comparisons of hybrid uninucleate and nonhybrid Rhizoctonia fungi.</title>
        <authorList>
            <person name="Li C."/>
            <person name="Chen X."/>
        </authorList>
    </citation>
    <scope>NUCLEOTIDE SEQUENCE</scope>
    <source>
        <strain evidence="1">AG-1 IA</strain>
    </source>
</reference>
<dbReference type="KEGG" id="rsx:RhiXN_09710"/>
<protein>
    <submittedName>
        <fullName evidence="1">Uncharacterized protein</fullName>
    </submittedName>
</protein>
<gene>
    <name evidence="1" type="ORF">RhiXN_09710</name>
</gene>
<dbReference type="RefSeq" id="XP_043182360.1">
    <property type="nucleotide sequence ID" value="XM_043329526.1"/>
</dbReference>
<name>A0A8H8SZ78_9AGAM</name>
<sequence>MPAIMKCTLSCPCGDSRPQKQAKHAGLAFDAVPTETNPLWINDSEHLLPGSRIQSGPMPDLLACELTKPYHPASDDALRQDNAYYCCIASSVCGWMLKAWDRNLPRIYKHAGQCWALCNWRPALFQRAKSALASMAPSRFGEPDANVQDHSSPNDLTALHELPAPNPFLSYSHMGSMTLQDQLNHTVAALICASGALA</sequence>
<dbReference type="GeneID" id="67031989"/>